<proteinExistence type="predicted"/>
<evidence type="ECO:0000313" key="4">
    <source>
        <dbReference type="Proteomes" id="UP001212326"/>
    </source>
</evidence>
<dbReference type="Gene3D" id="3.40.630.30">
    <property type="match status" value="1"/>
</dbReference>
<evidence type="ECO:0000256" key="1">
    <source>
        <dbReference type="SAM" id="MobiDB-lite"/>
    </source>
</evidence>
<evidence type="ECO:0000313" key="3">
    <source>
        <dbReference type="EMBL" id="WBO61566.1"/>
    </source>
</evidence>
<dbReference type="InterPro" id="IPR016181">
    <property type="entry name" value="Acyl_CoA_acyltransferase"/>
</dbReference>
<reference evidence="3 4" key="1">
    <citation type="submission" date="2022-12" db="EMBL/GenBank/DDBJ databases">
        <authorList>
            <person name="Mo P."/>
        </authorList>
    </citation>
    <scope>NUCLEOTIDE SEQUENCE [LARGE SCALE GENOMIC DNA]</scope>
    <source>
        <strain evidence="3 4">HUAS 2-6</strain>
    </source>
</reference>
<evidence type="ECO:0000259" key="2">
    <source>
        <dbReference type="Pfam" id="PF00583"/>
    </source>
</evidence>
<feature type="domain" description="N-acetyltransferase" evidence="2">
    <location>
        <begin position="15"/>
        <end position="71"/>
    </location>
</feature>
<dbReference type="EMBL" id="CP115300">
    <property type="protein sequence ID" value="WBO61566.1"/>
    <property type="molecule type" value="Genomic_DNA"/>
</dbReference>
<feature type="region of interest" description="Disordered" evidence="1">
    <location>
        <begin position="88"/>
        <end position="110"/>
    </location>
</feature>
<keyword evidence="4" id="KW-1185">Reference proteome</keyword>
<dbReference type="Proteomes" id="UP001212326">
    <property type="component" value="Chromosome"/>
</dbReference>
<feature type="compositionally biased region" description="Basic and acidic residues" evidence="1">
    <location>
        <begin position="101"/>
        <end position="110"/>
    </location>
</feature>
<dbReference type="Pfam" id="PF00583">
    <property type="entry name" value="Acetyltransf_1"/>
    <property type="match status" value="1"/>
</dbReference>
<dbReference type="CDD" id="cd04301">
    <property type="entry name" value="NAT_SF"/>
    <property type="match status" value="1"/>
</dbReference>
<dbReference type="InterPro" id="IPR000182">
    <property type="entry name" value="GNAT_dom"/>
</dbReference>
<dbReference type="RefSeq" id="WP_270079527.1">
    <property type="nucleotide sequence ID" value="NZ_CP115300.1"/>
</dbReference>
<accession>A0ABY7NTL1</accession>
<name>A0ABY7NTL1_9ACTN</name>
<gene>
    <name evidence="3" type="ORF">O1G22_01135</name>
</gene>
<organism evidence="3 4">
    <name type="scientific">Streptomyces camelliae</name>
    <dbReference type="NCBI Taxonomy" id="3004093"/>
    <lineage>
        <taxon>Bacteria</taxon>
        <taxon>Bacillati</taxon>
        <taxon>Actinomycetota</taxon>
        <taxon>Actinomycetes</taxon>
        <taxon>Kitasatosporales</taxon>
        <taxon>Streptomycetaceae</taxon>
        <taxon>Streptomyces</taxon>
    </lineage>
</organism>
<sequence length="127" mass="13296">MSTSGSTPHLASREYSLKWPSSGVLVAETEAGIVGFAGFGPSQEAPAVAEIGTLYAMPKVEGTGIGKHLMPATLTTLVLPVQGPRNGIAATRTRTHGTNSVEHDDGPLSSHRERFSLHELVGLFGCE</sequence>
<protein>
    <submittedName>
        <fullName evidence="3">GNAT family N-acetyltransferase</fullName>
    </submittedName>
</protein>
<dbReference type="SUPFAM" id="SSF55729">
    <property type="entry name" value="Acyl-CoA N-acyltransferases (Nat)"/>
    <property type="match status" value="1"/>
</dbReference>